<proteinExistence type="predicted"/>
<dbReference type="AlphaFoldDB" id="A0A7K1SBN3"/>
<dbReference type="GO" id="GO:0008823">
    <property type="term" value="F:cupric reductase (NADH) activity"/>
    <property type="evidence" value="ECO:0007669"/>
    <property type="project" value="TreeGrafter"/>
</dbReference>
<keyword evidence="4" id="KW-1185">Reference proteome</keyword>
<dbReference type="InterPro" id="IPR051267">
    <property type="entry name" value="STEAP_metalloreductase"/>
</dbReference>
<dbReference type="InterPro" id="IPR028939">
    <property type="entry name" value="P5C_Rdtase_cat_N"/>
</dbReference>
<dbReference type="EMBL" id="WPIN01000004">
    <property type="protein sequence ID" value="MVM31078.1"/>
    <property type="molecule type" value="Genomic_DNA"/>
</dbReference>
<dbReference type="PANTHER" id="PTHR14239:SF0">
    <property type="entry name" value="F420-DEPENDENT NADP REDUCTASE"/>
    <property type="match status" value="1"/>
</dbReference>
<feature type="domain" description="Pyrroline-5-carboxylate reductase catalytic N-terminal" evidence="2">
    <location>
        <begin position="4"/>
        <end position="109"/>
    </location>
</feature>
<evidence type="ECO:0000259" key="2">
    <source>
        <dbReference type="Pfam" id="PF03807"/>
    </source>
</evidence>
<evidence type="ECO:0000313" key="3">
    <source>
        <dbReference type="EMBL" id="MVM31078.1"/>
    </source>
</evidence>
<protein>
    <submittedName>
        <fullName evidence="3">NADP oxidoreductase</fullName>
    </submittedName>
</protein>
<dbReference type="Gene3D" id="3.40.50.720">
    <property type="entry name" value="NAD(P)-binding Rossmann-like Domain"/>
    <property type="match status" value="1"/>
</dbReference>
<dbReference type="InterPro" id="IPR036291">
    <property type="entry name" value="NAD(P)-bd_dom_sf"/>
</dbReference>
<dbReference type="Pfam" id="PF03807">
    <property type="entry name" value="F420_oxidored"/>
    <property type="match status" value="1"/>
</dbReference>
<evidence type="ECO:0000256" key="1">
    <source>
        <dbReference type="ARBA" id="ARBA00023002"/>
    </source>
</evidence>
<sequence>MEQKIAVLGTGVVGQTFAERLTNLGYSVTIGTRDVVDTLSKTAPGPYGNPPFSTWLKAHETISLATFAEAAQQASVLFNCTKGDASIDVLNLAGAENLSGKLLIDIANPLDFSNGFPPSLSVCNTNSLAEEIQRAFPMLNVVKTLNTMNASLMVNPALLPGEHTVFVSGNDNRAKEETIEFLKAFGWKQANIIDLGDLTTARATEMLLPIWVRLYSTLKTPMFNFHINIGQPI</sequence>
<accession>A0A7K1SBN3</accession>
<evidence type="ECO:0000313" key="4">
    <source>
        <dbReference type="Proteomes" id="UP000436006"/>
    </source>
</evidence>
<gene>
    <name evidence="3" type="ORF">GO755_13640</name>
</gene>
<dbReference type="GO" id="GO:0005886">
    <property type="term" value="C:plasma membrane"/>
    <property type="evidence" value="ECO:0007669"/>
    <property type="project" value="TreeGrafter"/>
</dbReference>
<comment type="caution">
    <text evidence="3">The sequence shown here is derived from an EMBL/GenBank/DDBJ whole genome shotgun (WGS) entry which is preliminary data.</text>
</comment>
<dbReference type="GO" id="GO:0052851">
    <property type="term" value="F:ferric-chelate reductase (NADPH) activity"/>
    <property type="evidence" value="ECO:0007669"/>
    <property type="project" value="TreeGrafter"/>
</dbReference>
<name>A0A7K1SBN3_9BACT</name>
<keyword evidence="1" id="KW-0560">Oxidoreductase</keyword>
<dbReference type="RefSeq" id="WP_157585596.1">
    <property type="nucleotide sequence ID" value="NZ_WPIN01000004.1"/>
</dbReference>
<dbReference type="Proteomes" id="UP000436006">
    <property type="component" value="Unassembled WGS sequence"/>
</dbReference>
<dbReference type="GO" id="GO:0015677">
    <property type="term" value="P:copper ion import"/>
    <property type="evidence" value="ECO:0007669"/>
    <property type="project" value="TreeGrafter"/>
</dbReference>
<dbReference type="SUPFAM" id="SSF51735">
    <property type="entry name" value="NAD(P)-binding Rossmann-fold domains"/>
    <property type="match status" value="1"/>
</dbReference>
<organism evidence="3 4">
    <name type="scientific">Spirosoma arboris</name>
    <dbReference type="NCBI Taxonomy" id="2682092"/>
    <lineage>
        <taxon>Bacteria</taxon>
        <taxon>Pseudomonadati</taxon>
        <taxon>Bacteroidota</taxon>
        <taxon>Cytophagia</taxon>
        <taxon>Cytophagales</taxon>
        <taxon>Cytophagaceae</taxon>
        <taxon>Spirosoma</taxon>
    </lineage>
</organism>
<dbReference type="PANTHER" id="PTHR14239">
    <property type="entry name" value="DUDULIN-RELATED"/>
    <property type="match status" value="1"/>
</dbReference>
<reference evidence="3 4" key="1">
    <citation type="submission" date="2019-12" db="EMBL/GenBank/DDBJ databases">
        <title>Spirosoma sp. HMF4905 genome sequencing and assembly.</title>
        <authorList>
            <person name="Kang H."/>
            <person name="Cha I."/>
            <person name="Kim H."/>
            <person name="Joh K."/>
        </authorList>
    </citation>
    <scope>NUCLEOTIDE SEQUENCE [LARGE SCALE GENOMIC DNA]</scope>
    <source>
        <strain evidence="3 4">HMF4905</strain>
    </source>
</reference>